<dbReference type="STRING" id="1192034.CAP_1114"/>
<dbReference type="Proteomes" id="UP000019678">
    <property type="component" value="Unassembled WGS sequence"/>
</dbReference>
<dbReference type="OrthoDB" id="5379971at2"/>
<accession>A0A017ST94</accession>
<sequence length="369" mass="40423">MSHPSRCCDPGKKARALAGLSAALPGIEGTTVTGGNRFLDPSSTKKWRDKEKADPRSFFPLNKPTGGAKIPVLDGAGNLLGTLSGRALSAGVRINFGQIKKMPKFDLSKVTADPSSRKADPSRPSVQYVYAFATSMLVRQAWLTSTPALKKLYGPVKAKAFAISAWIPKSALRTSAKRTKLFDCARGCMSEIEQKRRKKGKTIPMRIANLDQVKWSKSEWISNKNETAKGTGADARMTREAISALLKGENAMKKKAMFPNGRISNASRGEGNMAVRDYLARSPALPPFMRCVNFLFAIPGAGGVAMDTFPVGTRFHRLAAYKKQTRIYRKGKPTSKKISWYYGYVTYPEGGGKTTRRYGWLLKNALLDG</sequence>
<gene>
    <name evidence="2" type="ORF">CAP_1114</name>
</gene>
<comment type="caution">
    <text evidence="2">The sequence shown here is derived from an EMBL/GenBank/DDBJ whole genome shotgun (WGS) entry which is preliminary data.</text>
</comment>
<organism evidence="2 3">
    <name type="scientific">Chondromyces apiculatus DSM 436</name>
    <dbReference type="NCBI Taxonomy" id="1192034"/>
    <lineage>
        <taxon>Bacteria</taxon>
        <taxon>Pseudomonadati</taxon>
        <taxon>Myxococcota</taxon>
        <taxon>Polyangia</taxon>
        <taxon>Polyangiales</taxon>
        <taxon>Polyangiaceae</taxon>
        <taxon>Chondromyces</taxon>
    </lineage>
</organism>
<keyword evidence="3" id="KW-1185">Reference proteome</keyword>
<proteinExistence type="predicted"/>
<evidence type="ECO:0000256" key="1">
    <source>
        <dbReference type="SAM" id="MobiDB-lite"/>
    </source>
</evidence>
<dbReference type="EMBL" id="ASRX01000126">
    <property type="protein sequence ID" value="EYF00179.1"/>
    <property type="molecule type" value="Genomic_DNA"/>
</dbReference>
<dbReference type="RefSeq" id="WP_044252053.1">
    <property type="nucleotide sequence ID" value="NZ_ASRX01000126.1"/>
</dbReference>
<feature type="region of interest" description="Disordered" evidence="1">
    <location>
        <begin position="33"/>
        <end position="52"/>
    </location>
</feature>
<name>A0A017ST94_9BACT</name>
<evidence type="ECO:0000313" key="2">
    <source>
        <dbReference type="EMBL" id="EYF00179.1"/>
    </source>
</evidence>
<reference evidence="2 3" key="1">
    <citation type="submission" date="2013-05" db="EMBL/GenBank/DDBJ databases">
        <title>Genome assembly of Chondromyces apiculatus DSM 436.</title>
        <authorList>
            <person name="Sharma G."/>
            <person name="Khatri I."/>
            <person name="Kaur C."/>
            <person name="Mayilraj S."/>
            <person name="Subramanian S."/>
        </authorList>
    </citation>
    <scope>NUCLEOTIDE SEQUENCE [LARGE SCALE GENOMIC DNA]</scope>
    <source>
        <strain evidence="2 3">DSM 436</strain>
    </source>
</reference>
<dbReference type="AlphaFoldDB" id="A0A017ST94"/>
<evidence type="ECO:0000313" key="3">
    <source>
        <dbReference type="Proteomes" id="UP000019678"/>
    </source>
</evidence>
<protein>
    <submittedName>
        <fullName evidence="2">Uncharacterized protein</fullName>
    </submittedName>
</protein>